<dbReference type="OrthoDB" id="10632931at2759"/>
<name>A0A9N9L7K0_9HELO</name>
<organism evidence="2 3">
    <name type="scientific">Hymenoscyphus fraxineus</name>
    <dbReference type="NCBI Taxonomy" id="746836"/>
    <lineage>
        <taxon>Eukaryota</taxon>
        <taxon>Fungi</taxon>
        <taxon>Dikarya</taxon>
        <taxon>Ascomycota</taxon>
        <taxon>Pezizomycotina</taxon>
        <taxon>Leotiomycetes</taxon>
        <taxon>Helotiales</taxon>
        <taxon>Helotiaceae</taxon>
        <taxon>Hymenoscyphus</taxon>
    </lineage>
</organism>
<sequence length="123" mass="14420">MSHTTSKGGEGPSSEEENVGRWKTSKRAPTNRELEEWHKNCTLPSCNWRKGWEERQRSDQPAQNQDQEKVEREEGKVAEKEEEKEKKEEEEEEWEQEKSRAETLKALHKSCPMKGCIHKADNP</sequence>
<reference evidence="2" key="1">
    <citation type="submission" date="2021-07" db="EMBL/GenBank/DDBJ databases">
        <authorList>
            <person name="Durling M."/>
        </authorList>
    </citation>
    <scope>NUCLEOTIDE SEQUENCE</scope>
</reference>
<feature type="compositionally biased region" description="Basic and acidic residues" evidence="1">
    <location>
        <begin position="66"/>
        <end position="87"/>
    </location>
</feature>
<comment type="caution">
    <text evidence="2">The sequence shown here is derived from an EMBL/GenBank/DDBJ whole genome shotgun (WGS) entry which is preliminary data.</text>
</comment>
<feature type="compositionally biased region" description="Basic and acidic residues" evidence="1">
    <location>
        <begin position="30"/>
        <end position="39"/>
    </location>
</feature>
<feature type="region of interest" description="Disordered" evidence="1">
    <location>
        <begin position="52"/>
        <end position="101"/>
    </location>
</feature>
<keyword evidence="3" id="KW-1185">Reference proteome</keyword>
<proteinExistence type="predicted"/>
<accession>A0A9N9L7K0</accession>
<evidence type="ECO:0000313" key="3">
    <source>
        <dbReference type="Proteomes" id="UP000696280"/>
    </source>
</evidence>
<dbReference type="AlphaFoldDB" id="A0A9N9L7K0"/>
<evidence type="ECO:0000256" key="1">
    <source>
        <dbReference type="SAM" id="MobiDB-lite"/>
    </source>
</evidence>
<dbReference type="EMBL" id="CAJVRL010000100">
    <property type="protein sequence ID" value="CAG8960549.1"/>
    <property type="molecule type" value="Genomic_DNA"/>
</dbReference>
<protein>
    <submittedName>
        <fullName evidence="2">Uncharacterized protein</fullName>
    </submittedName>
</protein>
<gene>
    <name evidence="2" type="ORF">HYFRA_00013372</name>
</gene>
<feature type="region of interest" description="Disordered" evidence="1">
    <location>
        <begin position="1"/>
        <end position="39"/>
    </location>
</feature>
<dbReference type="Proteomes" id="UP000696280">
    <property type="component" value="Unassembled WGS sequence"/>
</dbReference>
<evidence type="ECO:0000313" key="2">
    <source>
        <dbReference type="EMBL" id="CAG8960549.1"/>
    </source>
</evidence>